<protein>
    <submittedName>
        <fullName evidence="3">NUDIX hydrolase domain-like</fullName>
    </submittedName>
</protein>
<dbReference type="InterPro" id="IPR000086">
    <property type="entry name" value="NUDIX_hydrolase_dom"/>
</dbReference>
<keyword evidence="1" id="KW-0472">Membrane</keyword>
<dbReference type="Pfam" id="PF00293">
    <property type="entry name" value="NUDIX"/>
    <property type="match status" value="1"/>
</dbReference>
<keyword evidence="3" id="KW-0378">Hydrolase</keyword>
<evidence type="ECO:0000313" key="4">
    <source>
        <dbReference type="Proteomes" id="UP000192927"/>
    </source>
</evidence>
<dbReference type="SUPFAM" id="SSF55811">
    <property type="entry name" value="Nudix"/>
    <property type="match status" value="1"/>
</dbReference>
<organism evidence="3 4">
    <name type="scientific">Lasallia pustulata</name>
    <dbReference type="NCBI Taxonomy" id="136370"/>
    <lineage>
        <taxon>Eukaryota</taxon>
        <taxon>Fungi</taxon>
        <taxon>Dikarya</taxon>
        <taxon>Ascomycota</taxon>
        <taxon>Pezizomycotina</taxon>
        <taxon>Lecanoromycetes</taxon>
        <taxon>OSLEUM clade</taxon>
        <taxon>Umbilicariomycetidae</taxon>
        <taxon>Umbilicariales</taxon>
        <taxon>Umbilicariaceae</taxon>
        <taxon>Lasallia</taxon>
    </lineage>
</organism>
<dbReference type="PANTHER" id="PTHR12992:SF44">
    <property type="entry name" value="NUDIX HYDROLASE DOMAIN-CONTAINING PROTEIN"/>
    <property type="match status" value="1"/>
</dbReference>
<keyword evidence="4" id="KW-1185">Reference proteome</keyword>
<dbReference type="GO" id="GO:0010945">
    <property type="term" value="F:coenzyme A diphosphatase activity"/>
    <property type="evidence" value="ECO:0007669"/>
    <property type="project" value="InterPro"/>
</dbReference>
<evidence type="ECO:0000259" key="2">
    <source>
        <dbReference type="Pfam" id="PF00293"/>
    </source>
</evidence>
<proteinExistence type="predicted"/>
<dbReference type="InterPro" id="IPR015797">
    <property type="entry name" value="NUDIX_hydrolase-like_dom_sf"/>
</dbReference>
<name>A0A1W5CSU7_9LECA</name>
<feature type="domain" description="Nudix hydrolase" evidence="2">
    <location>
        <begin position="88"/>
        <end position="137"/>
    </location>
</feature>
<keyword evidence="1" id="KW-1133">Transmembrane helix</keyword>
<reference evidence="4" key="1">
    <citation type="submission" date="2017-03" db="EMBL/GenBank/DDBJ databases">
        <authorList>
            <person name="Sharma R."/>
            <person name="Thines M."/>
        </authorList>
    </citation>
    <scope>NUCLEOTIDE SEQUENCE [LARGE SCALE GENOMIC DNA]</scope>
</reference>
<dbReference type="InterPro" id="IPR045121">
    <property type="entry name" value="CoAse"/>
</dbReference>
<feature type="transmembrane region" description="Helical" evidence="1">
    <location>
        <begin position="282"/>
        <end position="302"/>
    </location>
</feature>
<dbReference type="PANTHER" id="PTHR12992">
    <property type="entry name" value="NUDIX HYDROLASE"/>
    <property type="match status" value="1"/>
</dbReference>
<sequence length="308" mass="34225">MRADTSGTKRLSNNGLRDVLHHLHEHTYPQVSNPPDCKKRASVALVIRLRPDASYWPCRSGTDSTPSSSFEDRLNGFFDQAWVQHADPEVLFIKRAARTGDRWTSHVALPGGKREPADSSDWATGARETLEEVGLDLNAGFCLPVGNLPERIVTTSWGKAHGIVADFLEMLPPHNALDLWTWPTFSPWDVRLVLWIMSYSFRMRKLRQIGVDQVHAPAAVEEGAEAIDAPKGKPPEVRPGEVGIGGLGAGQLYSKLKQSHERGRSSAVGIMLEGYYDLVRRAVFVALVLRVATGLAMSSLFIKRFRRH</sequence>
<keyword evidence="1" id="KW-0812">Transmembrane</keyword>
<dbReference type="Gene3D" id="3.90.79.10">
    <property type="entry name" value="Nucleoside Triphosphate Pyrophosphohydrolase"/>
    <property type="match status" value="1"/>
</dbReference>
<evidence type="ECO:0000313" key="3">
    <source>
        <dbReference type="EMBL" id="SLM33862.1"/>
    </source>
</evidence>
<dbReference type="AlphaFoldDB" id="A0A1W5CSU7"/>
<dbReference type="Proteomes" id="UP000192927">
    <property type="component" value="Unassembled WGS sequence"/>
</dbReference>
<accession>A0A1W5CSU7</accession>
<evidence type="ECO:0000256" key="1">
    <source>
        <dbReference type="SAM" id="Phobius"/>
    </source>
</evidence>
<dbReference type="EMBL" id="FWEW01000140">
    <property type="protein sequence ID" value="SLM33862.1"/>
    <property type="molecule type" value="Genomic_DNA"/>
</dbReference>